<evidence type="ECO:0000256" key="1">
    <source>
        <dbReference type="SAM" id="Phobius"/>
    </source>
</evidence>
<feature type="transmembrane region" description="Helical" evidence="1">
    <location>
        <begin position="192"/>
        <end position="214"/>
    </location>
</feature>
<keyword evidence="1" id="KW-1133">Transmembrane helix</keyword>
<sequence length="282" mass="30366">MGTDTPAAMILRMKIVLDIISFCLDMAQIRTTTVCTILEGFDCDGTFYPDQTGWNVERLANSKPLFDGWFKTGTDTCNVRDDTAMGEVDHGELGILDVPRGMALLVLSIIGFVLLIINALNLSGVFTGGIDPTVLIWLCFALTLAEAIDQYFILNLTYSGILDAFSFAFSSFGLIIICCSMAMNADTGKRAMLGFIALVFGSMKLYVGTMAIYYKESGLEGEEVKHYVGLGATLIFVNFFCFCGACVSSNLLSTMTTCVENLGVLPQGTGAGFAMVEVASSI</sequence>
<organism evidence="2 3">
    <name type="scientific">Triparma laevis f. inornata</name>
    <dbReference type="NCBI Taxonomy" id="1714386"/>
    <lineage>
        <taxon>Eukaryota</taxon>
        <taxon>Sar</taxon>
        <taxon>Stramenopiles</taxon>
        <taxon>Ochrophyta</taxon>
        <taxon>Bolidophyceae</taxon>
        <taxon>Parmales</taxon>
        <taxon>Triparmaceae</taxon>
        <taxon>Triparma</taxon>
    </lineage>
</organism>
<dbReference type="Proteomes" id="UP001162640">
    <property type="component" value="Unassembled WGS sequence"/>
</dbReference>
<feature type="transmembrane region" description="Helical" evidence="1">
    <location>
        <begin position="134"/>
        <end position="153"/>
    </location>
</feature>
<keyword evidence="1" id="KW-0472">Membrane</keyword>
<proteinExistence type="predicted"/>
<evidence type="ECO:0000313" key="2">
    <source>
        <dbReference type="EMBL" id="GMH74101.1"/>
    </source>
</evidence>
<evidence type="ECO:0000313" key="3">
    <source>
        <dbReference type="Proteomes" id="UP001162640"/>
    </source>
</evidence>
<reference evidence="3" key="1">
    <citation type="journal article" date="2023" name="Commun. Biol.">
        <title>Genome analysis of Parmales, the sister group of diatoms, reveals the evolutionary specialization of diatoms from phago-mixotrophs to photoautotrophs.</title>
        <authorList>
            <person name="Ban H."/>
            <person name="Sato S."/>
            <person name="Yoshikawa S."/>
            <person name="Yamada K."/>
            <person name="Nakamura Y."/>
            <person name="Ichinomiya M."/>
            <person name="Sato N."/>
            <person name="Blanc-Mathieu R."/>
            <person name="Endo H."/>
            <person name="Kuwata A."/>
            <person name="Ogata H."/>
        </authorList>
    </citation>
    <scope>NUCLEOTIDE SEQUENCE [LARGE SCALE GENOMIC DNA]</scope>
</reference>
<keyword evidence="1" id="KW-0812">Transmembrane</keyword>
<feature type="transmembrane region" description="Helical" evidence="1">
    <location>
        <begin position="226"/>
        <end position="247"/>
    </location>
</feature>
<name>A0A9W7AP53_9STRA</name>
<feature type="transmembrane region" description="Helical" evidence="1">
    <location>
        <begin position="165"/>
        <end position="185"/>
    </location>
</feature>
<comment type="caution">
    <text evidence="2">The sequence shown here is derived from an EMBL/GenBank/DDBJ whole genome shotgun (WGS) entry which is preliminary data.</text>
</comment>
<accession>A0A9W7AP53</accession>
<dbReference type="AlphaFoldDB" id="A0A9W7AP53"/>
<gene>
    <name evidence="2" type="ORF">TL16_g06370</name>
</gene>
<dbReference type="EMBL" id="BLQM01000192">
    <property type="protein sequence ID" value="GMH74101.1"/>
    <property type="molecule type" value="Genomic_DNA"/>
</dbReference>
<feature type="transmembrane region" description="Helical" evidence="1">
    <location>
        <begin position="102"/>
        <end position="122"/>
    </location>
</feature>
<protein>
    <submittedName>
        <fullName evidence="2">Uncharacterized protein</fullName>
    </submittedName>
</protein>